<reference evidence="5 6" key="1">
    <citation type="submission" date="2019-11" db="EMBL/GenBank/DDBJ databases">
        <authorList>
            <person name="Cho J.-C."/>
        </authorList>
    </citation>
    <scope>NUCLEOTIDE SEQUENCE [LARGE SCALE GENOMIC DNA]</scope>
    <source>
        <strain evidence="4 5">JH1073</strain>
        <strain evidence="3 6">JH702</strain>
    </source>
</reference>
<sequence>MDKSKKPFMADEQVENLIRRSLTDRMGKEPERYGTFLAIQDRLTEKSNSRLIQLLLDSLGFRWRVTSMFRKRIAQGAAFASIAAVLVAYVAFLGADTGDDSSTGAVADGGSEPTAESKSEVTEDETTKDDVVEYPTIGAPPENIVLDVLDPRPMRNDLIDSSILSDTELARAWTGYIVASRLIFDDGVSGFQDWRFCGNKRGVVVGDHSGRNPGQYFSWELDVDSSVAKLGIDLDIENRSALLVNSESEDTEWIELIVNDGVMMFDLGLADLVQVGVMDALEEADRCPEYAPGPPTSGHDLERDQSPEPLGTAEPPK</sequence>
<keyword evidence="2" id="KW-1133">Transmembrane helix</keyword>
<reference evidence="5" key="3">
    <citation type="submission" date="2023-06" db="EMBL/GenBank/DDBJ databases">
        <title>Pangenomics reveal diversification of enzyme families and niche specialization in globally abundant SAR202 bacteria.</title>
        <authorList>
            <person name="Saw J.H.W."/>
        </authorList>
    </citation>
    <scope>NUCLEOTIDE SEQUENCE [LARGE SCALE GENOMIC DNA]</scope>
    <source>
        <strain evidence="5">JH1073</strain>
    </source>
</reference>
<keyword evidence="2" id="KW-0472">Membrane</keyword>
<protein>
    <submittedName>
        <fullName evidence="4">Uncharacterized protein</fullName>
    </submittedName>
</protein>
<evidence type="ECO:0000313" key="4">
    <source>
        <dbReference type="EMBL" id="WFG39441.1"/>
    </source>
</evidence>
<accession>A0AAJ6CRP3</accession>
<evidence type="ECO:0000313" key="5">
    <source>
        <dbReference type="Proteomes" id="UP001219901"/>
    </source>
</evidence>
<feature type="region of interest" description="Disordered" evidence="1">
    <location>
        <begin position="286"/>
        <end position="317"/>
    </location>
</feature>
<keyword evidence="5" id="KW-1185">Reference proteome</keyword>
<evidence type="ECO:0000313" key="3">
    <source>
        <dbReference type="EMBL" id="MDG0865826.1"/>
    </source>
</evidence>
<proteinExistence type="predicted"/>
<organism evidence="4 5">
    <name type="scientific">Candidatus Lucifugimonas marina</name>
    <dbReference type="NCBI Taxonomy" id="3038979"/>
    <lineage>
        <taxon>Bacteria</taxon>
        <taxon>Bacillati</taxon>
        <taxon>Chloroflexota</taxon>
        <taxon>Dehalococcoidia</taxon>
        <taxon>SAR202 cluster</taxon>
        <taxon>Candidatus Lucifugimonadales</taxon>
        <taxon>Candidatus Lucifugimonadaceae</taxon>
        <taxon>Candidatus Lucifugimonas</taxon>
    </lineage>
</organism>
<evidence type="ECO:0000313" key="6">
    <source>
        <dbReference type="Proteomes" id="UP001321249"/>
    </source>
</evidence>
<evidence type="ECO:0000256" key="2">
    <source>
        <dbReference type="SAM" id="Phobius"/>
    </source>
</evidence>
<reference evidence="4" key="2">
    <citation type="journal article" date="2023" name="Nat. Commun.">
        <title>Cultivation of marine bacteria of the SAR202 clade.</title>
        <authorList>
            <person name="Lim Y."/>
            <person name="Seo J.H."/>
            <person name="Giovannoni S.J."/>
            <person name="Kang I."/>
            <person name="Cho J.C."/>
        </authorList>
    </citation>
    <scope>NUCLEOTIDE SEQUENCE</scope>
    <source>
        <strain evidence="4">JH1073</strain>
    </source>
</reference>
<feature type="transmembrane region" description="Helical" evidence="2">
    <location>
        <begin position="73"/>
        <end position="92"/>
    </location>
</feature>
<gene>
    <name evidence="3" type="ORF">GKO46_01905</name>
    <name evidence="4" type="ORF">GKO48_07355</name>
</gene>
<evidence type="ECO:0000256" key="1">
    <source>
        <dbReference type="SAM" id="MobiDB-lite"/>
    </source>
</evidence>
<dbReference type="Proteomes" id="UP001321249">
    <property type="component" value="Unassembled WGS sequence"/>
</dbReference>
<dbReference type="EMBL" id="CP046147">
    <property type="protein sequence ID" value="WFG39441.1"/>
    <property type="molecule type" value="Genomic_DNA"/>
</dbReference>
<name>A0AAJ6CRP3_9CHLR</name>
<keyword evidence="2" id="KW-0812">Transmembrane</keyword>
<dbReference type="RefSeq" id="WP_342823142.1">
    <property type="nucleotide sequence ID" value="NZ_CP046146.1"/>
</dbReference>
<dbReference type="Proteomes" id="UP001219901">
    <property type="component" value="Chromosome"/>
</dbReference>
<dbReference type="AlphaFoldDB" id="A0AAJ6CRP3"/>
<feature type="region of interest" description="Disordered" evidence="1">
    <location>
        <begin position="101"/>
        <end position="134"/>
    </location>
</feature>
<dbReference type="EMBL" id="WMBE01000001">
    <property type="protein sequence ID" value="MDG0865826.1"/>
    <property type="molecule type" value="Genomic_DNA"/>
</dbReference>